<feature type="compositionally biased region" description="Basic and acidic residues" evidence="1">
    <location>
        <begin position="16"/>
        <end position="34"/>
    </location>
</feature>
<evidence type="ECO:0000313" key="3">
    <source>
        <dbReference type="Proteomes" id="UP000324800"/>
    </source>
</evidence>
<evidence type="ECO:0000256" key="1">
    <source>
        <dbReference type="SAM" id="MobiDB-lite"/>
    </source>
</evidence>
<feature type="compositionally biased region" description="Acidic residues" evidence="1">
    <location>
        <begin position="68"/>
        <end position="88"/>
    </location>
</feature>
<name>A0A5J4VJW8_9EUKA</name>
<sequence length="286" mass="31924">KVIKENQKKEKKTKKDKIEKTKEIKTEKKEEKNKKVPKTQKGKSKKTKPKKDEEAEIEQSDSSKSESDSLDEEGSDSSDSDSDIDSDDSSQGSEKKKGGIVRAKFLQPTGDEFHIQIQGPIATWASPSNEGVTVLVDKVITEGIWKITFTFQRSDCSMFITGAGFVESPYTENLGAILGENSKGCMYQTGGILQHYGQGQDRSERYVEGLDSLSDGRQISIEVNMKKKTAIFFAGTKQIAPYYDNIPSKIQFAARAYFSGTIFRIVSLTKLRKPTKPLVGARKILW</sequence>
<feature type="region of interest" description="Disordered" evidence="1">
    <location>
        <begin position="1"/>
        <end position="100"/>
    </location>
</feature>
<gene>
    <name evidence="2" type="ORF">EZS28_021833</name>
</gene>
<feature type="compositionally biased region" description="Basic residues" evidence="1">
    <location>
        <begin position="35"/>
        <end position="49"/>
    </location>
</feature>
<protein>
    <recommendedName>
        <fullName evidence="4">B30.2/SPRY domain-containing protein</fullName>
    </recommendedName>
</protein>
<evidence type="ECO:0000313" key="2">
    <source>
        <dbReference type="EMBL" id="KAA6382639.1"/>
    </source>
</evidence>
<feature type="non-terminal residue" evidence="2">
    <location>
        <position position="1"/>
    </location>
</feature>
<dbReference type="Proteomes" id="UP000324800">
    <property type="component" value="Unassembled WGS sequence"/>
</dbReference>
<comment type="caution">
    <text evidence="2">The sequence shown here is derived from an EMBL/GenBank/DDBJ whole genome shotgun (WGS) entry which is preliminary data.</text>
</comment>
<reference evidence="2 3" key="1">
    <citation type="submission" date="2019-03" db="EMBL/GenBank/DDBJ databases">
        <title>Single cell metagenomics reveals metabolic interactions within the superorganism composed of flagellate Streblomastix strix and complex community of Bacteroidetes bacteria on its surface.</title>
        <authorList>
            <person name="Treitli S.C."/>
            <person name="Kolisko M."/>
            <person name="Husnik F."/>
            <person name="Keeling P."/>
            <person name="Hampl V."/>
        </authorList>
    </citation>
    <scope>NUCLEOTIDE SEQUENCE [LARGE SCALE GENOMIC DNA]</scope>
    <source>
        <strain evidence="2">ST1C</strain>
    </source>
</reference>
<dbReference type="AlphaFoldDB" id="A0A5J4VJW8"/>
<evidence type="ECO:0008006" key="4">
    <source>
        <dbReference type="Google" id="ProtNLM"/>
    </source>
</evidence>
<organism evidence="2 3">
    <name type="scientific">Streblomastix strix</name>
    <dbReference type="NCBI Taxonomy" id="222440"/>
    <lineage>
        <taxon>Eukaryota</taxon>
        <taxon>Metamonada</taxon>
        <taxon>Preaxostyla</taxon>
        <taxon>Oxymonadida</taxon>
        <taxon>Streblomastigidae</taxon>
        <taxon>Streblomastix</taxon>
    </lineage>
</organism>
<accession>A0A5J4VJW8</accession>
<proteinExistence type="predicted"/>
<dbReference type="EMBL" id="SNRW01006668">
    <property type="protein sequence ID" value="KAA6382639.1"/>
    <property type="molecule type" value="Genomic_DNA"/>
</dbReference>